<keyword evidence="6 9" id="KW-0570">Pentose shunt</keyword>
<evidence type="ECO:0000256" key="8">
    <source>
        <dbReference type="ARBA" id="ARBA00048810"/>
    </source>
</evidence>
<evidence type="ECO:0000256" key="3">
    <source>
        <dbReference type="ARBA" id="ARBA00008012"/>
    </source>
</evidence>
<evidence type="ECO:0000256" key="1">
    <source>
        <dbReference type="ARBA" id="ARBA00003518"/>
    </source>
</evidence>
<dbReference type="Gene3D" id="3.20.20.70">
    <property type="entry name" value="Aldolase class I"/>
    <property type="match status" value="1"/>
</dbReference>
<evidence type="ECO:0000313" key="12">
    <source>
        <dbReference type="Proteomes" id="UP000745663"/>
    </source>
</evidence>
<dbReference type="SUPFAM" id="SSF51569">
    <property type="entry name" value="Aldolase"/>
    <property type="match status" value="1"/>
</dbReference>
<feature type="active site" description="Schiff-base intermediate with substrate" evidence="9">
    <location>
        <position position="132"/>
    </location>
</feature>
<proteinExistence type="inferred from homology"/>
<dbReference type="CDD" id="cd00957">
    <property type="entry name" value="Transaldolase_TalAB"/>
    <property type="match status" value="1"/>
</dbReference>
<gene>
    <name evidence="9 11" type="primary">tal</name>
    <name evidence="11" type="ORF">H8F21_24160</name>
</gene>
<dbReference type="InterPro" id="IPR018225">
    <property type="entry name" value="Transaldolase_AS"/>
</dbReference>
<dbReference type="NCBIfam" id="TIGR00874">
    <property type="entry name" value="talAB"/>
    <property type="match status" value="1"/>
</dbReference>
<comment type="similarity">
    <text evidence="3 9 10">Belongs to the transaldolase family. Type 1 subfamily.</text>
</comment>
<evidence type="ECO:0000256" key="4">
    <source>
        <dbReference type="ARBA" id="ARBA00013151"/>
    </source>
</evidence>
<dbReference type="EC" id="2.2.1.2" evidence="4 9"/>
<evidence type="ECO:0000256" key="7">
    <source>
        <dbReference type="ARBA" id="ARBA00023270"/>
    </source>
</evidence>
<keyword evidence="12" id="KW-1185">Reference proteome</keyword>
<evidence type="ECO:0000256" key="10">
    <source>
        <dbReference type="RuleBase" id="RU004155"/>
    </source>
</evidence>
<comment type="function">
    <text evidence="1 9 10">Transaldolase is important for the balance of metabolites in the pentose-phosphate pathway.</text>
</comment>
<dbReference type="InterPro" id="IPR001585">
    <property type="entry name" value="TAL/FSA"/>
</dbReference>
<dbReference type="NCBIfam" id="NF009001">
    <property type="entry name" value="PRK12346.1"/>
    <property type="match status" value="1"/>
</dbReference>
<comment type="catalytic activity">
    <reaction evidence="8 9 10">
        <text>D-sedoheptulose 7-phosphate + D-glyceraldehyde 3-phosphate = D-erythrose 4-phosphate + beta-D-fructose 6-phosphate</text>
        <dbReference type="Rhea" id="RHEA:17053"/>
        <dbReference type="ChEBI" id="CHEBI:16897"/>
        <dbReference type="ChEBI" id="CHEBI:57483"/>
        <dbReference type="ChEBI" id="CHEBI:57634"/>
        <dbReference type="ChEBI" id="CHEBI:59776"/>
        <dbReference type="EC" id="2.2.1.2"/>
    </reaction>
</comment>
<sequence length="328" mass="36442">MPSLLNQLKTLSSVVADTGDLDVIRRFVPQDATTNPSLILKAAQSGQYDSLLDKITADCERLDASLDERVDDACDRWVVAMGGLILQHVNGRVSTEVNARLSFDTEASLSKARKLVALYEASGISRDRILIKLAATWEGIRAAQVLEQEGIQCNLTLIFSLTQARACAEAGAYLISPFVGRILDWYRKNTPDVIYPPAKEPGVVRVAEIYRYLRLHKYPTVVMGASFRNSGEILALAGCDRLTISPSLLEELEGKDGVVVRAMAQIESREDRPSRITEAAFRWELNEDAMATEKLAEGIRGFEADQRKLEALVRSKFERIDPSVSRER</sequence>
<dbReference type="PROSITE" id="PS01054">
    <property type="entry name" value="TRANSALDOLASE_1"/>
    <property type="match status" value="1"/>
</dbReference>
<protein>
    <recommendedName>
        <fullName evidence="4 9">Transaldolase</fullName>
        <ecNumber evidence="4 9">2.2.1.2</ecNumber>
    </recommendedName>
</protein>
<evidence type="ECO:0000256" key="5">
    <source>
        <dbReference type="ARBA" id="ARBA00022679"/>
    </source>
</evidence>
<dbReference type="RefSeq" id="WP_203585508.1">
    <property type="nucleotide sequence ID" value="NZ_JACOPV010000017.1"/>
</dbReference>
<comment type="pathway">
    <text evidence="2 9 10">Carbohydrate degradation; pentose phosphate pathway; D-glyceraldehyde 3-phosphate and beta-D-fructose 6-phosphate from D-ribose 5-phosphate and D-xylulose 5-phosphate (non-oxidative stage): step 2/3.</text>
</comment>
<evidence type="ECO:0000256" key="2">
    <source>
        <dbReference type="ARBA" id="ARBA00004857"/>
    </source>
</evidence>
<comment type="subcellular location">
    <subcellularLocation>
        <location evidence="9">Cytoplasm</location>
    </subcellularLocation>
</comment>
<evidence type="ECO:0000256" key="9">
    <source>
        <dbReference type="HAMAP-Rule" id="MF_00492"/>
    </source>
</evidence>
<evidence type="ECO:0000256" key="6">
    <source>
        <dbReference type="ARBA" id="ARBA00023126"/>
    </source>
</evidence>
<dbReference type="EMBL" id="JACOPV010000017">
    <property type="protein sequence ID" value="MBM5460668.1"/>
    <property type="molecule type" value="Genomic_DNA"/>
</dbReference>
<reference evidence="11 12" key="1">
    <citation type="submission" date="2020-08" db="EMBL/GenBank/DDBJ databases">
        <title>Description of novel Pseudomonas species.</title>
        <authorList>
            <person name="Duman M."/>
            <person name="Mulet M."/>
            <person name="Altun S."/>
            <person name="Saticioglu I.B."/>
            <person name="Lalucat J."/>
            <person name="Garcia-Valdes E."/>
        </authorList>
    </citation>
    <scope>NUCLEOTIDE SEQUENCE [LARGE SCALE GENOMIC DNA]</scope>
    <source>
        <strain evidence="11 12">P66</strain>
    </source>
</reference>
<accession>A0ABS2C477</accession>
<keyword evidence="7 9" id="KW-0704">Schiff base</keyword>
<dbReference type="Pfam" id="PF00923">
    <property type="entry name" value="TAL_FSA"/>
    <property type="match status" value="1"/>
</dbReference>
<evidence type="ECO:0000313" key="11">
    <source>
        <dbReference type="EMBL" id="MBM5460668.1"/>
    </source>
</evidence>
<keyword evidence="5 9" id="KW-0808">Transferase</keyword>
<dbReference type="PANTHER" id="PTHR10683">
    <property type="entry name" value="TRANSALDOLASE"/>
    <property type="match status" value="1"/>
</dbReference>
<dbReference type="GO" id="GO:0004801">
    <property type="term" value="F:transaldolase activity"/>
    <property type="evidence" value="ECO:0007669"/>
    <property type="project" value="UniProtKB-EC"/>
</dbReference>
<comment type="caution">
    <text evidence="11">The sequence shown here is derived from an EMBL/GenBank/DDBJ whole genome shotgun (WGS) entry which is preliminary data.</text>
</comment>
<dbReference type="InterPro" id="IPR013785">
    <property type="entry name" value="Aldolase_TIM"/>
</dbReference>
<dbReference type="PROSITE" id="PS00958">
    <property type="entry name" value="TRANSALDOLASE_2"/>
    <property type="match status" value="1"/>
</dbReference>
<dbReference type="HAMAP" id="MF_00492">
    <property type="entry name" value="Transaldolase_1"/>
    <property type="match status" value="1"/>
</dbReference>
<dbReference type="Proteomes" id="UP000745663">
    <property type="component" value="Unassembled WGS sequence"/>
</dbReference>
<dbReference type="PANTHER" id="PTHR10683:SF18">
    <property type="entry name" value="TRANSALDOLASE"/>
    <property type="match status" value="1"/>
</dbReference>
<organism evidence="11 12">
    <name type="scientific">Pseudomonas arcuscaelestis</name>
    <dbReference type="NCBI Taxonomy" id="2710591"/>
    <lineage>
        <taxon>Bacteria</taxon>
        <taxon>Pseudomonadati</taxon>
        <taxon>Pseudomonadota</taxon>
        <taxon>Gammaproteobacteria</taxon>
        <taxon>Pseudomonadales</taxon>
        <taxon>Pseudomonadaceae</taxon>
        <taxon>Pseudomonas</taxon>
    </lineage>
</organism>
<keyword evidence="9" id="KW-0963">Cytoplasm</keyword>
<dbReference type="InterPro" id="IPR004730">
    <property type="entry name" value="Transaldolase_1"/>
</dbReference>
<name>A0ABS2C477_9PSED</name>